<feature type="compositionally biased region" description="Basic and acidic residues" evidence="1">
    <location>
        <begin position="727"/>
        <end position="738"/>
    </location>
</feature>
<feature type="region of interest" description="Disordered" evidence="1">
    <location>
        <begin position="973"/>
        <end position="1017"/>
    </location>
</feature>
<accession>T1GLP1</accession>
<dbReference type="EnsemblMetazoa" id="MESCA004454-RA">
    <property type="protein sequence ID" value="MESCA004454-PA"/>
    <property type="gene ID" value="MESCA004454"/>
</dbReference>
<feature type="compositionally biased region" description="Basic and acidic residues" evidence="1">
    <location>
        <begin position="791"/>
        <end position="855"/>
    </location>
</feature>
<feature type="region of interest" description="Disordered" evidence="1">
    <location>
        <begin position="568"/>
        <end position="701"/>
    </location>
</feature>
<feature type="region of interest" description="Disordered" evidence="1">
    <location>
        <begin position="77"/>
        <end position="207"/>
    </location>
</feature>
<protein>
    <submittedName>
        <fullName evidence="2">Uncharacterized protein</fullName>
    </submittedName>
</protein>
<sequence length="1338" mass="155484">MDEIVKKDSQFNEESTETKNDEIENDEKEKHSLQEQSGESEAKKLGNEADLSGNKSLNGSDNKPKILDVTVIQVSQHEVPTPSEAENMENTNPSEKAEIKISAEKVPDQQPEISKSPVTGKAQENTHQIESNNISLTQNPIPMEVNTFGNENSKEAEIIDVDLEDDSNEKEQTTHSSKNENNEAPKNSNNEDIPKDQPNSSMEVEKSFNEIQAFIDLVETGEYDNLVEKTSQHALAKDESKEPKNAVSKIFKSPIKKPVMEVIKTADFIEVLSDDDDDEEPTETSVVEPEKQTSFLRVHDIPFKEKNQNETESFTEQASLNEHNMNISKIDESAQDETLMVIEVPPSNNDNKSEEILSIDDDEEQKFSEEKNPKETKDLENEIDSESKNDDEHGSSNKDEVPSKLLQDLIENPPKVTTEPIVGNFGRHFPPIAVQNVEGLKTDFKVEKHKPVKTKLVIQRNLGDVILDQEEMKRLKRERMKEFMRLKDKERAYNSQKFRKKSPTSNEKPAKKDLLLNPFAIIPKFDSVKKPPSTTSKSKSPLSYDLTDDDAVISSNEIEKNLSKIRDSVTATKRSTTSLPTSNHFPTNTNKPERKRSRFSSPTLPSTSQEPPSKSSTISVFDIINDVSKDMRRNRPSEPSHRRESPPRLNRNERFGDARMGRSSRERKRSPSPRTEFKLTANRIERNIRQQKQANSDSRRDVDFREMRFSVKNDLSLEERERMREHLERERMDEEHHAPPSPPRSAFREDFDHRHHPSEFPGRREFYPRDFPVRDERDEFMDRNRRFDSDYRPEYSRHSPEMRDFPDRRNDFPTRRFDRSPERDDFNYRNRFSREHDFHPRNRSRSPRDFDRRDIGNMNNFTLQRRFPSNSPPRRFSIPRDDDMVQQNINRFENNRRPGDMVPQNINRFEDNRRYGYGDIGNQNINRFEDNRTPVENLNRFDDNRRNNFEDRGSMFKVSNPRNIENFEMTPNMLQSSSPRMVPPPADFDLDERSNPNKPSIFKRLNSANRTPSPPPPPIYNPEDILTSRSQSVSPQIPNFNNVGQNMQPFDWDRSNTVQQFEEEDYLIIVYCEDERQFLTPQNCSQILDHLEMLINFKFNSTAYKDECLFIQTSKSKGDWIIKVLKSCNINFCPKLTAEVCIGALPSSDSYQVSVKIVSSLMNNPLKASNFFYVYELMNNIIGQHPNWSQAINKNRVTFYKNSINIFCDQNLDLAKSLKDVLSTIRVETNMCPKLAIYIDGDFVDMTMVLDAQLKKVGVIMNAIRSVYPQFNVNSWIISSINFTSGLFHLKVPVRDVTLLCKQKLVLNIKWQQNCRGRLVFEFIDQRIERRILKNMKN</sequence>
<name>T1GLP1_MEGSC</name>
<keyword evidence="3" id="KW-1185">Reference proteome</keyword>
<feature type="compositionally biased region" description="Basic and acidic residues" evidence="1">
    <location>
        <begin position="627"/>
        <end position="664"/>
    </location>
</feature>
<feature type="region of interest" description="Disordered" evidence="1">
    <location>
        <begin position="791"/>
        <end position="880"/>
    </location>
</feature>
<feature type="region of interest" description="Disordered" evidence="1">
    <location>
        <begin position="491"/>
        <end position="513"/>
    </location>
</feature>
<dbReference type="EMBL" id="CAQQ02194907">
    <property type="status" value="NOT_ANNOTATED_CDS"/>
    <property type="molecule type" value="Genomic_DNA"/>
</dbReference>
<reference evidence="3" key="1">
    <citation type="submission" date="2013-02" db="EMBL/GenBank/DDBJ databases">
        <authorList>
            <person name="Hughes D."/>
        </authorList>
    </citation>
    <scope>NUCLEOTIDE SEQUENCE</scope>
    <source>
        <strain>Durham</strain>
        <strain evidence="3">NC isolate 2 -- Noor lab</strain>
    </source>
</reference>
<evidence type="ECO:0000313" key="2">
    <source>
        <dbReference type="EnsemblMetazoa" id="MESCA004454-PA"/>
    </source>
</evidence>
<feature type="region of interest" description="Disordered" evidence="1">
    <location>
        <begin position="727"/>
        <end position="767"/>
    </location>
</feature>
<organism evidence="2 3">
    <name type="scientific">Megaselia scalaris</name>
    <name type="common">Humpbacked fly</name>
    <name type="synonym">Phora scalaris</name>
    <dbReference type="NCBI Taxonomy" id="36166"/>
    <lineage>
        <taxon>Eukaryota</taxon>
        <taxon>Metazoa</taxon>
        <taxon>Ecdysozoa</taxon>
        <taxon>Arthropoda</taxon>
        <taxon>Hexapoda</taxon>
        <taxon>Insecta</taxon>
        <taxon>Pterygota</taxon>
        <taxon>Neoptera</taxon>
        <taxon>Endopterygota</taxon>
        <taxon>Diptera</taxon>
        <taxon>Brachycera</taxon>
        <taxon>Muscomorpha</taxon>
        <taxon>Platypezoidea</taxon>
        <taxon>Phoridae</taxon>
        <taxon>Megaseliini</taxon>
        <taxon>Megaselia</taxon>
    </lineage>
</organism>
<feature type="compositionally biased region" description="Low complexity" evidence="1">
    <location>
        <begin position="530"/>
        <end position="541"/>
    </location>
</feature>
<feature type="compositionally biased region" description="Basic and acidic residues" evidence="1">
    <location>
        <begin position="746"/>
        <end position="767"/>
    </location>
</feature>
<feature type="compositionally biased region" description="Polar residues" evidence="1">
    <location>
        <begin position="310"/>
        <end position="327"/>
    </location>
</feature>
<feature type="compositionally biased region" description="Polar residues" evidence="1">
    <location>
        <begin position="569"/>
        <end position="590"/>
    </location>
</feature>
<feature type="compositionally biased region" description="Basic and acidic residues" evidence="1">
    <location>
        <begin position="95"/>
        <end position="107"/>
    </location>
</feature>
<evidence type="ECO:0000256" key="1">
    <source>
        <dbReference type="SAM" id="MobiDB-lite"/>
    </source>
</evidence>
<feature type="compositionally biased region" description="Acidic residues" evidence="1">
    <location>
        <begin position="273"/>
        <end position="282"/>
    </location>
</feature>
<feature type="region of interest" description="Disordered" evidence="1">
    <location>
        <begin position="273"/>
        <end position="417"/>
    </location>
</feature>
<feature type="compositionally biased region" description="Basic and acidic residues" evidence="1">
    <location>
        <begin position="1"/>
        <end position="33"/>
    </location>
</feature>
<feature type="compositionally biased region" description="Low complexity" evidence="1">
    <location>
        <begin position="865"/>
        <end position="876"/>
    </location>
</feature>
<feature type="region of interest" description="Disordered" evidence="1">
    <location>
        <begin position="526"/>
        <end position="546"/>
    </location>
</feature>
<dbReference type="OMA" id="RICERNQ"/>
<proteinExistence type="predicted"/>
<feature type="compositionally biased region" description="Polar residues" evidence="1">
    <location>
        <begin position="111"/>
        <end position="140"/>
    </location>
</feature>
<dbReference type="Proteomes" id="UP000015102">
    <property type="component" value="Unassembled WGS sequence"/>
</dbReference>
<evidence type="ECO:0000313" key="3">
    <source>
        <dbReference type="Proteomes" id="UP000015102"/>
    </source>
</evidence>
<feature type="compositionally biased region" description="Basic and acidic residues" evidence="1">
    <location>
        <begin position="169"/>
        <end position="183"/>
    </location>
</feature>
<feature type="compositionally biased region" description="Basic and acidic residues" evidence="1">
    <location>
        <begin position="365"/>
        <end position="402"/>
    </location>
</feature>
<dbReference type="HOGENOM" id="CLU_258576_0_0_1"/>
<feature type="compositionally biased region" description="Acidic residues" evidence="1">
    <location>
        <begin position="158"/>
        <end position="168"/>
    </location>
</feature>
<feature type="region of interest" description="Disordered" evidence="1">
    <location>
        <begin position="1"/>
        <end position="64"/>
    </location>
</feature>
<reference evidence="2" key="2">
    <citation type="submission" date="2015-06" db="UniProtKB">
        <authorList>
            <consortium name="EnsemblMetazoa"/>
        </authorList>
    </citation>
    <scope>IDENTIFICATION</scope>
</reference>
<feature type="compositionally biased region" description="Basic and acidic residues" evidence="1">
    <location>
        <begin position="297"/>
        <end position="309"/>
    </location>
</feature>
<feature type="compositionally biased region" description="Polar residues" evidence="1">
    <location>
        <begin position="599"/>
        <end position="619"/>
    </location>
</feature>